<feature type="transmembrane region" description="Helical" evidence="1">
    <location>
        <begin position="125"/>
        <end position="142"/>
    </location>
</feature>
<evidence type="ECO:0000313" key="2">
    <source>
        <dbReference type="EMBL" id="OQP52103.1"/>
    </source>
</evidence>
<name>A0A1V9F124_9BACT</name>
<keyword evidence="1" id="KW-0812">Transmembrane</keyword>
<reference evidence="3" key="1">
    <citation type="submission" date="2016-04" db="EMBL/GenBank/DDBJ databases">
        <authorList>
            <person name="Chen L."/>
            <person name="Zhuang W."/>
            <person name="Wang G."/>
        </authorList>
    </citation>
    <scope>NUCLEOTIDE SEQUENCE [LARGE SCALE GENOMIC DNA]</scope>
    <source>
        <strain evidence="3">17621</strain>
    </source>
</reference>
<protein>
    <recommendedName>
        <fullName evidence="4">Cytochrome B</fullName>
    </recommendedName>
</protein>
<proteinExistence type="predicted"/>
<dbReference type="EMBL" id="LVXG01000009">
    <property type="protein sequence ID" value="OQP52103.1"/>
    <property type="molecule type" value="Genomic_DNA"/>
</dbReference>
<keyword evidence="3" id="KW-1185">Reference proteome</keyword>
<keyword evidence="1" id="KW-0472">Membrane</keyword>
<dbReference type="AlphaFoldDB" id="A0A1V9F124"/>
<feature type="transmembrane region" description="Helical" evidence="1">
    <location>
        <begin position="12"/>
        <end position="31"/>
    </location>
</feature>
<evidence type="ECO:0008006" key="4">
    <source>
        <dbReference type="Google" id="ProtNLM"/>
    </source>
</evidence>
<dbReference type="STRING" id="354355.SAMN05660816_05583"/>
<evidence type="ECO:0000256" key="1">
    <source>
        <dbReference type="SAM" id="Phobius"/>
    </source>
</evidence>
<gene>
    <name evidence="2" type="ORF">A4H97_26180</name>
</gene>
<feature type="transmembrane region" description="Helical" evidence="1">
    <location>
        <begin position="87"/>
        <end position="105"/>
    </location>
</feature>
<dbReference type="Proteomes" id="UP000192610">
    <property type="component" value="Unassembled WGS sequence"/>
</dbReference>
<dbReference type="RefSeq" id="WP_081198285.1">
    <property type="nucleotide sequence ID" value="NZ_FOCZ01000013.1"/>
</dbReference>
<accession>A0A1V9F124</accession>
<keyword evidence="1" id="KW-1133">Transmembrane helix</keyword>
<evidence type="ECO:0000313" key="3">
    <source>
        <dbReference type="Proteomes" id="UP000192610"/>
    </source>
</evidence>
<organism evidence="2 3">
    <name type="scientific">Niastella yeongjuensis</name>
    <dbReference type="NCBI Taxonomy" id="354355"/>
    <lineage>
        <taxon>Bacteria</taxon>
        <taxon>Pseudomonadati</taxon>
        <taxon>Bacteroidota</taxon>
        <taxon>Chitinophagia</taxon>
        <taxon>Chitinophagales</taxon>
        <taxon>Chitinophagaceae</taxon>
        <taxon>Niastella</taxon>
    </lineage>
</organism>
<sequence>MNFLVALHSWLRWILLILLLVSIVKSLSGFIGKKALSAGDKKLWLFTMITAHTTLLVGLILLFFGTFGITKGVPEGVSVMKNATYRFYWVEHPLMMIIAIALITVGRGQAKKSISDYNKYKKAFWFFLIALLVILAAIPWPFRTEIGRAFVPGM</sequence>
<comment type="caution">
    <text evidence="2">The sequence shown here is derived from an EMBL/GenBank/DDBJ whole genome shotgun (WGS) entry which is preliminary data.</text>
</comment>
<feature type="transmembrane region" description="Helical" evidence="1">
    <location>
        <begin position="43"/>
        <end position="67"/>
    </location>
</feature>